<evidence type="ECO:0000313" key="4">
    <source>
        <dbReference type="Proteomes" id="UP000525652"/>
    </source>
</evidence>
<feature type="repeat" description="TPR" evidence="1">
    <location>
        <begin position="282"/>
        <end position="315"/>
    </location>
</feature>
<comment type="caution">
    <text evidence="3">The sequence shown here is derived from an EMBL/GenBank/DDBJ whole genome shotgun (WGS) entry which is preliminary data.</text>
</comment>
<dbReference type="PROSITE" id="PS50005">
    <property type="entry name" value="TPR"/>
    <property type="match status" value="1"/>
</dbReference>
<keyword evidence="4" id="KW-1185">Reference proteome</keyword>
<dbReference type="Gene3D" id="1.25.40.10">
    <property type="entry name" value="Tetratricopeptide repeat domain"/>
    <property type="match status" value="1"/>
</dbReference>
<name>A0A7X1B2B2_9BACT</name>
<accession>A0A7X1B2B2</accession>
<proteinExistence type="predicted"/>
<evidence type="ECO:0000256" key="2">
    <source>
        <dbReference type="SAM" id="Coils"/>
    </source>
</evidence>
<reference evidence="3 4" key="1">
    <citation type="submission" date="2020-07" db="EMBL/GenBank/DDBJ databases">
        <authorList>
            <person name="Feng X."/>
        </authorList>
    </citation>
    <scope>NUCLEOTIDE SEQUENCE [LARGE SCALE GENOMIC DNA]</scope>
    <source>
        <strain evidence="3 4">JCM14086</strain>
    </source>
</reference>
<sequence length="1064" mass="119067">MRIYFSGLALFLLCGAVLGNGKESEDVVLAIISSEKERNVADMLLADLSGRSGLAFVERDEMDRIREELEMRDWSFSSGIDRSQFAGADVLVLLRRPVAKAPPLLRLISTHTGGVLGATEIPEKVSPEWSELTAEWIAKHCRLDRVEGVPLVMMQLQSARGDSANELLVSAKLGRELYFRPEIAVLERWRLRDAVFEKLLKDSGENFDRAGWILEGRIFDQTDPMVVEIVLRQAGTDSPVLEKKFEIDEAGRVFNKIAVEISAGLNVSEGEIEESINDRGEVSEQLDRGKWAMEWGDYDQAIRSFENGIALAPRTYATFEAYLAAAYFKRGSWQTVIHSGVNDADTFQSGLLDLCMAFALLRNATDDPLEFGPRVHGLACDMLIGLNRPLTSGAALETDIAEVRRSLAELRRNARQVYRKLLIVEDLDPRYFKQLVEVDWISGSPVGHEYFTSVMAGLTSGGLWEETREDAIETLIEASKRLERMPEEGQAAVFEASVGARGFDLSWIGRWPGGFDLPGDMELWSDEASGEGGLVEMIPALAAVWAATSVQGSPFSKNDPNAWESAARDLAAVIRDEMENLLDQENPELLAPISEVIESSWRVSVSSESYAGAREALESAWLAANEEVLDSGDDVHYMVYNLFNRPEMVPLRERKQLEARVRDLLDSAEGGERFALERMLEGLASVQPPPPSQGLPSSGFASWRPRLEVREPIREESENPRQNITHSADFGFSLSPGPETKIIGEGREPSRWLFRARADELRHPTVEHRIVYGGGRMWIAWAYPGRLVVEHFDLDGDSSTLWYPPSPRDEVHFGVNLAVLGGNLFIYSQRSLLWTPLEKEDWHLWKFEPGFLQQMKLSGGELYVVGGDSIQRIDPESESLSIIWSERLGIEEADAPGANGLKFIAFPKEGTRAPTYELQIKSSEDRQDIWQMAKQGELRTNFDPAAAFWAIYQMRGPQIPPDRFNRWSYGSAIEGLSPMDEESVIAAGADSEAIWLLYGGGGREDQRYFLGMVPWDRREPARELPIQMPEFSDTLLVAPDAVLVFYQESLPVAVYSKVDWESGN</sequence>
<protein>
    <recommendedName>
        <fullName evidence="5">Tetratricopeptide repeat protein</fullName>
    </recommendedName>
</protein>
<dbReference type="RefSeq" id="WP_185693900.1">
    <property type="nucleotide sequence ID" value="NZ_JACHVA010000126.1"/>
</dbReference>
<keyword evidence="1" id="KW-0802">TPR repeat</keyword>
<organism evidence="3 4">
    <name type="scientific">Puniceicoccus vermicola</name>
    <dbReference type="NCBI Taxonomy" id="388746"/>
    <lineage>
        <taxon>Bacteria</taxon>
        <taxon>Pseudomonadati</taxon>
        <taxon>Verrucomicrobiota</taxon>
        <taxon>Opitutia</taxon>
        <taxon>Puniceicoccales</taxon>
        <taxon>Puniceicoccaceae</taxon>
        <taxon>Puniceicoccus</taxon>
    </lineage>
</organism>
<dbReference type="Proteomes" id="UP000525652">
    <property type="component" value="Unassembled WGS sequence"/>
</dbReference>
<dbReference type="SUPFAM" id="SSF48452">
    <property type="entry name" value="TPR-like"/>
    <property type="match status" value="1"/>
</dbReference>
<dbReference type="EMBL" id="JACHVA010000126">
    <property type="protein sequence ID" value="MBC2603268.1"/>
    <property type="molecule type" value="Genomic_DNA"/>
</dbReference>
<keyword evidence="2" id="KW-0175">Coiled coil</keyword>
<dbReference type="InterPro" id="IPR011990">
    <property type="entry name" value="TPR-like_helical_dom_sf"/>
</dbReference>
<feature type="coiled-coil region" evidence="2">
    <location>
        <begin position="393"/>
        <end position="420"/>
    </location>
</feature>
<evidence type="ECO:0000256" key="1">
    <source>
        <dbReference type="PROSITE-ProRule" id="PRU00339"/>
    </source>
</evidence>
<gene>
    <name evidence="3" type="ORF">H5P30_15915</name>
</gene>
<evidence type="ECO:0008006" key="5">
    <source>
        <dbReference type="Google" id="ProtNLM"/>
    </source>
</evidence>
<evidence type="ECO:0000313" key="3">
    <source>
        <dbReference type="EMBL" id="MBC2603268.1"/>
    </source>
</evidence>
<dbReference type="InterPro" id="IPR019734">
    <property type="entry name" value="TPR_rpt"/>
</dbReference>
<dbReference type="AlphaFoldDB" id="A0A7X1B2B2"/>